<evidence type="ECO:0000256" key="9">
    <source>
        <dbReference type="ARBA" id="ARBA00074363"/>
    </source>
</evidence>
<dbReference type="EMBL" id="BAUJ01000016">
    <property type="protein sequence ID" value="GAD89164.1"/>
    <property type="molecule type" value="Genomic_DNA"/>
</dbReference>
<keyword evidence="6 11" id="KW-0067">ATP-binding</keyword>
<protein>
    <recommendedName>
        <fullName evidence="9">DEAD-box ATP-dependent RNA helicase RhpA</fullName>
        <ecNumber evidence="1">3.6.4.13</ecNumber>
    </recommendedName>
</protein>
<dbReference type="Proteomes" id="UP000017800">
    <property type="component" value="Unassembled WGS sequence"/>
</dbReference>
<evidence type="ECO:0000256" key="8">
    <source>
        <dbReference type="ARBA" id="ARBA00047984"/>
    </source>
</evidence>
<keyword evidence="4 11" id="KW-0378">Hydrolase</keyword>
<feature type="domain" description="Helicase ATP-binding" evidence="12">
    <location>
        <begin position="35"/>
        <end position="206"/>
    </location>
</feature>
<feature type="domain" description="DEAD-box RNA helicase Q" evidence="14">
    <location>
        <begin position="4"/>
        <end position="32"/>
    </location>
</feature>
<dbReference type="GO" id="GO:0003676">
    <property type="term" value="F:nucleic acid binding"/>
    <property type="evidence" value="ECO:0007669"/>
    <property type="project" value="InterPro"/>
</dbReference>
<evidence type="ECO:0000256" key="10">
    <source>
        <dbReference type="PROSITE-ProRule" id="PRU00552"/>
    </source>
</evidence>
<accession>V5F216</accession>
<dbReference type="EC" id="3.6.4.13" evidence="1"/>
<feature type="domain" description="Helicase C-terminal" evidence="13">
    <location>
        <begin position="216"/>
        <end position="379"/>
    </location>
</feature>
<dbReference type="NCBIfam" id="NF008744">
    <property type="entry name" value="PRK11776.1"/>
    <property type="match status" value="1"/>
</dbReference>
<evidence type="ECO:0000259" key="12">
    <source>
        <dbReference type="PROSITE" id="PS51192"/>
    </source>
</evidence>
<dbReference type="PROSITE" id="PS51194">
    <property type="entry name" value="HELICASE_CTER"/>
    <property type="match status" value="1"/>
</dbReference>
<dbReference type="InterPro" id="IPR011545">
    <property type="entry name" value="DEAD/DEAH_box_helicase_dom"/>
</dbReference>
<dbReference type="Pfam" id="PF03880">
    <property type="entry name" value="DbpA"/>
    <property type="match status" value="1"/>
</dbReference>
<keyword evidence="5 11" id="KW-0347">Helicase</keyword>
<dbReference type="CDD" id="cd18787">
    <property type="entry name" value="SF2_C_DEAD"/>
    <property type="match status" value="1"/>
</dbReference>
<dbReference type="eggNOG" id="COG0513">
    <property type="taxonomic scope" value="Bacteria"/>
</dbReference>
<dbReference type="GO" id="GO:0009266">
    <property type="term" value="P:response to temperature stimulus"/>
    <property type="evidence" value="ECO:0007669"/>
    <property type="project" value="UniProtKB-ARBA"/>
</dbReference>
<dbReference type="InterPro" id="IPR050079">
    <property type="entry name" value="DEAD_box_RNA_helicase"/>
</dbReference>
<evidence type="ECO:0000256" key="4">
    <source>
        <dbReference type="ARBA" id="ARBA00022801"/>
    </source>
</evidence>
<sequence>MSDNKFSKLPLSQPLLDNLASMEYSEMTPIQAQSLPLMLNGKDVIGQGKTGSGKTAAFGLSLLTNLNVKRFRVQSLVLCPTRELADQVAKEIRRLARTIHNIKVLTLCGGVPMGPQIGSLEHGAHILVGTPGRILDHLERGRINLAELNTLVLDEADRMLDMGFQDALDAIIAEAPKQRQTLLFSATFPEKIQQVASRIMQDPQLVKVESTHDKSSITQHFYKVENNDQRLKALETILLAYQPESAVVFCNTKREVQEVADELHYKGFSVIDLHGDLEQRERNQTLVQFSNKSVSILVATDVAARGLDVENLDAVVNYQLSRDPEVHVHRIGRTGRAGSKGVACSLFSENEYHRVALIDEYMNTEISAEPLPKATATASVQPSMVTIEISGGKKQKVRAGDILGALTSGDGIDGKKVGKINLFDMRSYVAVDKSIAKIAHKKLENGKMKGRKFRARILS</sequence>
<keyword evidence="2" id="KW-0963">Cytoplasm</keyword>
<evidence type="ECO:0000313" key="15">
    <source>
        <dbReference type="EMBL" id="GAD89164.1"/>
    </source>
</evidence>
<gene>
    <name evidence="15" type="primary">dbpA</name>
    <name evidence="15" type="ORF">VHA01S_016_00210</name>
</gene>
<comment type="catalytic activity">
    <reaction evidence="8">
        <text>ATP + H2O = ADP + phosphate + H(+)</text>
        <dbReference type="Rhea" id="RHEA:13065"/>
        <dbReference type="ChEBI" id="CHEBI:15377"/>
        <dbReference type="ChEBI" id="CHEBI:15378"/>
        <dbReference type="ChEBI" id="CHEBI:30616"/>
        <dbReference type="ChEBI" id="CHEBI:43474"/>
        <dbReference type="ChEBI" id="CHEBI:456216"/>
        <dbReference type="EC" id="3.6.4.13"/>
    </reaction>
</comment>
<dbReference type="GO" id="GO:0042255">
    <property type="term" value="P:ribosome assembly"/>
    <property type="evidence" value="ECO:0007669"/>
    <property type="project" value="UniProtKB-ARBA"/>
</dbReference>
<evidence type="ECO:0000256" key="1">
    <source>
        <dbReference type="ARBA" id="ARBA00012552"/>
    </source>
</evidence>
<dbReference type="AlphaFoldDB" id="V5F216"/>
<dbReference type="SMART" id="SM00490">
    <property type="entry name" value="HELICc"/>
    <property type="match status" value="1"/>
</dbReference>
<dbReference type="PANTHER" id="PTHR47959:SF1">
    <property type="entry name" value="ATP-DEPENDENT RNA HELICASE DBPA"/>
    <property type="match status" value="1"/>
</dbReference>
<proteinExistence type="inferred from homology"/>
<dbReference type="InterPro" id="IPR044742">
    <property type="entry name" value="DEAD/DEAH_RhlB"/>
</dbReference>
<dbReference type="Pfam" id="PF00271">
    <property type="entry name" value="Helicase_C"/>
    <property type="match status" value="1"/>
</dbReference>
<dbReference type="PANTHER" id="PTHR47959">
    <property type="entry name" value="ATP-DEPENDENT RNA HELICASE RHLE-RELATED"/>
    <property type="match status" value="1"/>
</dbReference>
<evidence type="ECO:0000256" key="5">
    <source>
        <dbReference type="ARBA" id="ARBA00022806"/>
    </source>
</evidence>
<comment type="similarity">
    <text evidence="7 11">Belongs to the DEAD box helicase family.</text>
</comment>
<keyword evidence="3 11" id="KW-0547">Nucleotide-binding</keyword>
<reference evidence="15 16" key="1">
    <citation type="submission" date="2013-10" db="EMBL/GenBank/DDBJ databases">
        <authorList>
            <person name="Ichikawa N."/>
            <person name="Kimura A."/>
            <person name="Ohji S."/>
            <person name="Hosoyama A."/>
            <person name="Fujita N."/>
        </authorList>
    </citation>
    <scope>NUCLEOTIDE SEQUENCE [LARGE SCALE GENOMIC DNA]</scope>
    <source>
        <strain evidence="15 16">NBRC 102217</strain>
    </source>
</reference>
<evidence type="ECO:0000256" key="11">
    <source>
        <dbReference type="RuleBase" id="RU000492"/>
    </source>
</evidence>
<evidence type="ECO:0000256" key="2">
    <source>
        <dbReference type="ARBA" id="ARBA00022490"/>
    </source>
</evidence>
<dbReference type="InterPro" id="IPR027417">
    <property type="entry name" value="P-loop_NTPase"/>
</dbReference>
<dbReference type="SMART" id="SM00487">
    <property type="entry name" value="DEXDc"/>
    <property type="match status" value="1"/>
</dbReference>
<dbReference type="InterPro" id="IPR005580">
    <property type="entry name" value="DbpA/CsdA_RNA-bd_dom"/>
</dbReference>
<dbReference type="InterPro" id="IPR001650">
    <property type="entry name" value="Helicase_C-like"/>
</dbReference>
<dbReference type="GO" id="GO:0005829">
    <property type="term" value="C:cytosol"/>
    <property type="evidence" value="ECO:0007669"/>
    <property type="project" value="TreeGrafter"/>
</dbReference>
<keyword evidence="16" id="KW-1185">Reference proteome</keyword>
<dbReference type="GO" id="GO:0003724">
    <property type="term" value="F:RNA helicase activity"/>
    <property type="evidence" value="ECO:0007669"/>
    <property type="project" value="UniProtKB-EC"/>
</dbReference>
<dbReference type="InterPro" id="IPR000629">
    <property type="entry name" value="RNA-helicase_DEAD-box_CS"/>
</dbReference>
<evidence type="ECO:0000256" key="6">
    <source>
        <dbReference type="ARBA" id="ARBA00022840"/>
    </source>
</evidence>
<dbReference type="GO" id="GO:0005524">
    <property type="term" value="F:ATP binding"/>
    <property type="evidence" value="ECO:0007669"/>
    <property type="project" value="UniProtKB-KW"/>
</dbReference>
<dbReference type="Pfam" id="PF00270">
    <property type="entry name" value="DEAD"/>
    <property type="match status" value="1"/>
</dbReference>
<dbReference type="PROSITE" id="PS51195">
    <property type="entry name" value="Q_MOTIF"/>
    <property type="match status" value="1"/>
</dbReference>
<dbReference type="RefSeq" id="WP_023403535.1">
    <property type="nucleotide sequence ID" value="NZ_BAUJ01000016.1"/>
</dbReference>
<dbReference type="InterPro" id="IPR014001">
    <property type="entry name" value="Helicase_ATP-bd"/>
</dbReference>
<dbReference type="PROSITE" id="PS51192">
    <property type="entry name" value="HELICASE_ATP_BIND_1"/>
    <property type="match status" value="1"/>
</dbReference>
<dbReference type="PROSITE" id="PS00039">
    <property type="entry name" value="DEAD_ATP_HELICASE"/>
    <property type="match status" value="1"/>
</dbReference>
<dbReference type="GO" id="GO:0016787">
    <property type="term" value="F:hydrolase activity"/>
    <property type="evidence" value="ECO:0007669"/>
    <property type="project" value="UniProtKB-KW"/>
</dbReference>
<dbReference type="Gene3D" id="3.30.70.330">
    <property type="match status" value="1"/>
</dbReference>
<dbReference type="InterPro" id="IPR012677">
    <property type="entry name" value="Nucleotide-bd_a/b_plait_sf"/>
</dbReference>
<comment type="caution">
    <text evidence="15">The sequence shown here is derived from an EMBL/GenBank/DDBJ whole genome shotgun (WGS) entry which is preliminary data.</text>
</comment>
<name>V5F216_9VIBR</name>
<dbReference type="SUPFAM" id="SSF52540">
    <property type="entry name" value="P-loop containing nucleoside triphosphate hydrolases"/>
    <property type="match status" value="1"/>
</dbReference>
<organism evidence="15 16">
    <name type="scientific">Vibrio halioticoli NBRC 102217</name>
    <dbReference type="NCBI Taxonomy" id="1219072"/>
    <lineage>
        <taxon>Bacteria</taxon>
        <taxon>Pseudomonadati</taxon>
        <taxon>Pseudomonadota</taxon>
        <taxon>Gammaproteobacteria</taxon>
        <taxon>Vibrionales</taxon>
        <taxon>Vibrionaceae</taxon>
        <taxon>Vibrio</taxon>
    </lineage>
</organism>
<dbReference type="OrthoDB" id="9805696at2"/>
<reference evidence="15 16" key="2">
    <citation type="submission" date="2013-11" db="EMBL/GenBank/DDBJ databases">
        <title>Whole genome shotgun sequence of Vibrio halioticoli NBRC 102217.</title>
        <authorList>
            <person name="Isaki S."/>
            <person name="Kimura A."/>
            <person name="Ohji S."/>
            <person name="Hosoyama A."/>
            <person name="Fujita N."/>
            <person name="Hashimoto M."/>
            <person name="Hosoyama Y."/>
            <person name="Yamazoe A."/>
        </authorList>
    </citation>
    <scope>NUCLEOTIDE SEQUENCE [LARGE SCALE GENOMIC DNA]</scope>
    <source>
        <strain evidence="15 16">NBRC 102217</strain>
    </source>
</reference>
<dbReference type="InterPro" id="IPR014014">
    <property type="entry name" value="RNA_helicase_DEAD_Q_motif"/>
</dbReference>
<evidence type="ECO:0000256" key="7">
    <source>
        <dbReference type="ARBA" id="ARBA00038437"/>
    </source>
</evidence>
<evidence type="ECO:0000313" key="16">
    <source>
        <dbReference type="Proteomes" id="UP000017800"/>
    </source>
</evidence>
<dbReference type="FunFam" id="3.40.50.300:FF:000108">
    <property type="entry name" value="ATP-dependent RNA helicase RhlE"/>
    <property type="match status" value="1"/>
</dbReference>
<dbReference type="CDD" id="cd12501">
    <property type="entry name" value="RRM_EcDbpA_like"/>
    <property type="match status" value="1"/>
</dbReference>
<dbReference type="Gene3D" id="3.40.50.300">
    <property type="entry name" value="P-loop containing nucleotide triphosphate hydrolases"/>
    <property type="match status" value="2"/>
</dbReference>
<evidence type="ECO:0000259" key="13">
    <source>
        <dbReference type="PROSITE" id="PS51194"/>
    </source>
</evidence>
<dbReference type="CDD" id="cd00268">
    <property type="entry name" value="DEADc"/>
    <property type="match status" value="1"/>
</dbReference>
<evidence type="ECO:0000259" key="14">
    <source>
        <dbReference type="PROSITE" id="PS51195"/>
    </source>
</evidence>
<feature type="short sequence motif" description="Q motif" evidence="10">
    <location>
        <begin position="4"/>
        <end position="32"/>
    </location>
</feature>
<evidence type="ECO:0000256" key="3">
    <source>
        <dbReference type="ARBA" id="ARBA00022741"/>
    </source>
</evidence>